<dbReference type="GO" id="GO:0000287">
    <property type="term" value="F:magnesium ion binding"/>
    <property type="evidence" value="ECO:0007669"/>
    <property type="project" value="UniProtKB-ARBA"/>
</dbReference>
<feature type="domain" description="PPM-type phosphatase" evidence="12">
    <location>
        <begin position="227"/>
        <end position="441"/>
    </location>
</feature>
<dbReference type="Pfam" id="PF07228">
    <property type="entry name" value="SpoIIE"/>
    <property type="match status" value="1"/>
</dbReference>
<evidence type="ECO:0000313" key="14">
    <source>
        <dbReference type="Proteomes" id="UP000249340"/>
    </source>
</evidence>
<dbReference type="GO" id="GO:0000155">
    <property type="term" value="F:phosphorelay sensor kinase activity"/>
    <property type="evidence" value="ECO:0007669"/>
    <property type="project" value="UniProtKB-ARBA"/>
</dbReference>
<dbReference type="PANTHER" id="PTHR43156">
    <property type="entry name" value="STAGE II SPORULATION PROTEIN E-RELATED"/>
    <property type="match status" value="1"/>
</dbReference>
<keyword evidence="10" id="KW-0408">Iron</keyword>
<evidence type="ECO:0000256" key="5">
    <source>
        <dbReference type="ARBA" id="ARBA00022679"/>
    </source>
</evidence>
<dbReference type="FunFam" id="3.30.450.40:FF:000052">
    <property type="entry name" value="Oxygen sensor histidine kinase response regulator DevS/DosS"/>
    <property type="match status" value="1"/>
</dbReference>
<keyword evidence="6" id="KW-0479">Metal-binding</keyword>
<dbReference type="OrthoDB" id="118142at2"/>
<dbReference type="AlphaFoldDB" id="A0A345T4K3"/>
<dbReference type="InterPro" id="IPR052016">
    <property type="entry name" value="Bact_Sigma-Reg"/>
</dbReference>
<dbReference type="SMART" id="SM00065">
    <property type="entry name" value="GAF"/>
    <property type="match status" value="1"/>
</dbReference>
<keyword evidence="5" id="KW-0808">Transferase</keyword>
<accession>A0A345T4K3</accession>
<dbReference type="GO" id="GO:0019826">
    <property type="term" value="F:oxygen sensor activity"/>
    <property type="evidence" value="ECO:0007669"/>
    <property type="project" value="UniProtKB-ARBA"/>
</dbReference>
<comment type="cofactor">
    <cofactor evidence="1">
        <name>Mg(2+)</name>
        <dbReference type="ChEBI" id="CHEBI:18420"/>
    </cofactor>
</comment>
<evidence type="ECO:0000256" key="2">
    <source>
        <dbReference type="ARBA" id="ARBA00001971"/>
    </source>
</evidence>
<gene>
    <name evidence="13" type="ORF">C7M71_029535</name>
</gene>
<proteinExistence type="predicted"/>
<keyword evidence="8" id="KW-0378">Hydrolase</keyword>
<dbReference type="GO" id="GO:0005524">
    <property type="term" value="F:ATP binding"/>
    <property type="evidence" value="ECO:0007669"/>
    <property type="project" value="UniProtKB-ARBA"/>
</dbReference>
<dbReference type="GO" id="GO:0070026">
    <property type="term" value="F:nitric oxide binding"/>
    <property type="evidence" value="ECO:0007669"/>
    <property type="project" value="UniProtKB-ARBA"/>
</dbReference>
<evidence type="ECO:0000256" key="10">
    <source>
        <dbReference type="ARBA" id="ARBA00023004"/>
    </source>
</evidence>
<evidence type="ECO:0000256" key="9">
    <source>
        <dbReference type="ARBA" id="ARBA00022842"/>
    </source>
</evidence>
<dbReference type="InterPro" id="IPR029016">
    <property type="entry name" value="GAF-like_dom_sf"/>
</dbReference>
<dbReference type="KEGG" id="stri:C7M71_029535"/>
<name>A0A345T4K3_9ACTN</name>
<dbReference type="Pfam" id="PF13185">
    <property type="entry name" value="GAF_2"/>
    <property type="match status" value="1"/>
</dbReference>
<dbReference type="PANTHER" id="PTHR43156:SF2">
    <property type="entry name" value="STAGE II SPORULATION PROTEIN E"/>
    <property type="match status" value="1"/>
</dbReference>
<keyword evidence="7" id="KW-0418">Kinase</keyword>
<evidence type="ECO:0000259" key="11">
    <source>
        <dbReference type="SMART" id="SM00065"/>
    </source>
</evidence>
<dbReference type="SMART" id="SM00331">
    <property type="entry name" value="PP2C_SIG"/>
    <property type="match status" value="1"/>
</dbReference>
<dbReference type="GO" id="GO:0070025">
    <property type="term" value="F:carbon monoxide binding"/>
    <property type="evidence" value="ECO:0007669"/>
    <property type="project" value="UniProtKB-ARBA"/>
</dbReference>
<dbReference type="Gene3D" id="3.30.450.40">
    <property type="match status" value="1"/>
</dbReference>
<dbReference type="RefSeq" id="WP_111490703.1">
    <property type="nucleotide sequence ID" value="NZ_CP031264.1"/>
</dbReference>
<evidence type="ECO:0000256" key="8">
    <source>
        <dbReference type="ARBA" id="ARBA00022801"/>
    </source>
</evidence>
<evidence type="ECO:0000256" key="3">
    <source>
        <dbReference type="ARBA" id="ARBA00022490"/>
    </source>
</evidence>
<dbReference type="SUPFAM" id="SSF55781">
    <property type="entry name" value="GAF domain-like"/>
    <property type="match status" value="1"/>
</dbReference>
<dbReference type="GO" id="GO:0016791">
    <property type="term" value="F:phosphatase activity"/>
    <property type="evidence" value="ECO:0007669"/>
    <property type="project" value="TreeGrafter"/>
</dbReference>
<reference evidence="14" key="1">
    <citation type="submission" date="2018-07" db="EMBL/GenBank/DDBJ databases">
        <title>Streptacidiphilus bronchialis DSM 106435 chromosome.</title>
        <authorList>
            <person name="Batra D."/>
            <person name="Gulvik C.A."/>
        </authorList>
    </citation>
    <scope>NUCLEOTIDE SEQUENCE [LARGE SCALE GENOMIC DNA]</scope>
    <source>
        <strain evidence="14">DSM 106435</strain>
    </source>
</reference>
<feature type="domain" description="GAF" evidence="11">
    <location>
        <begin position="57"/>
        <end position="207"/>
    </location>
</feature>
<dbReference type="InterPro" id="IPR001932">
    <property type="entry name" value="PPM-type_phosphatase-like_dom"/>
</dbReference>
<dbReference type="SUPFAM" id="SSF81606">
    <property type="entry name" value="PP2C-like"/>
    <property type="match status" value="1"/>
</dbReference>
<comment type="cofactor">
    <cofactor evidence="2">
        <name>heme</name>
        <dbReference type="ChEBI" id="CHEBI:30413"/>
    </cofactor>
</comment>
<dbReference type="InterPro" id="IPR003018">
    <property type="entry name" value="GAF"/>
</dbReference>
<sequence>MAQNEEPPEPLPGTPELYPPLDPHLLEIAEQLQELARAQGRLQSLLAAMLSISRDLDLQMVLRRIVTAAMELSGARYGALGVLDETGEKLVEFIPLGLSEQQRAELAGVDLPHGRGLLGHLIRHPEPLRVDDIAHHPESVGFPVGHPPMHTLLGIAISVHHRVYGNLYLSDRRDGQPFDGQDEAVVAALAGAAGVAIENARLFEQARARAEQFQRLLLPRLPDLRPFTAAAAYRPATRPNHLGGDWYDALLLPDGACAAIIGDVVGHDLEAAAAMSQTRNMLRALLYDRGAPPSAVLAQLDRTLHSITEDPVTTACLARIEPDGPASWALRWSVAGHLPPLLLTSDGHARYLFADPDVPLGVDTARPRHDHTHPIPAGATVILFTDGLVEHHDRAIDAGLCTLASLAAAHADQPLDRLCEALADQHPSDGHDDLAILALRTPGPG</sequence>
<dbReference type="Gene3D" id="3.60.40.10">
    <property type="entry name" value="PPM-type phosphatase domain"/>
    <property type="match status" value="1"/>
</dbReference>
<dbReference type="EMBL" id="CP031264">
    <property type="protein sequence ID" value="AXI80908.1"/>
    <property type="molecule type" value="Genomic_DNA"/>
</dbReference>
<dbReference type="Proteomes" id="UP000249340">
    <property type="component" value="Chromosome"/>
</dbReference>
<keyword evidence="3" id="KW-0963">Cytoplasm</keyword>
<evidence type="ECO:0000256" key="1">
    <source>
        <dbReference type="ARBA" id="ARBA00001946"/>
    </source>
</evidence>
<evidence type="ECO:0000256" key="6">
    <source>
        <dbReference type="ARBA" id="ARBA00022723"/>
    </source>
</evidence>
<dbReference type="GO" id="GO:0019825">
    <property type="term" value="F:oxygen binding"/>
    <property type="evidence" value="ECO:0007669"/>
    <property type="project" value="UniProtKB-ARBA"/>
</dbReference>
<evidence type="ECO:0000256" key="4">
    <source>
        <dbReference type="ARBA" id="ARBA00022553"/>
    </source>
</evidence>
<keyword evidence="14" id="KW-1185">Reference proteome</keyword>
<evidence type="ECO:0000313" key="13">
    <source>
        <dbReference type="EMBL" id="AXI80908.1"/>
    </source>
</evidence>
<keyword evidence="4" id="KW-0597">Phosphoprotein</keyword>
<dbReference type="GO" id="GO:0070483">
    <property type="term" value="P:detection of hypoxia"/>
    <property type="evidence" value="ECO:0007669"/>
    <property type="project" value="UniProtKB-ARBA"/>
</dbReference>
<organism evidence="13 14">
    <name type="scientific">Peterkaempfera bronchialis</name>
    <dbReference type="NCBI Taxonomy" id="2126346"/>
    <lineage>
        <taxon>Bacteria</taxon>
        <taxon>Bacillati</taxon>
        <taxon>Actinomycetota</taxon>
        <taxon>Actinomycetes</taxon>
        <taxon>Kitasatosporales</taxon>
        <taxon>Streptomycetaceae</taxon>
        <taxon>Peterkaempfera</taxon>
    </lineage>
</organism>
<dbReference type="GO" id="GO:0020037">
    <property type="term" value="F:heme binding"/>
    <property type="evidence" value="ECO:0007669"/>
    <property type="project" value="UniProtKB-ARBA"/>
</dbReference>
<protein>
    <submittedName>
        <fullName evidence="13">GAF domain-containing protein</fullName>
    </submittedName>
</protein>
<evidence type="ECO:0000259" key="12">
    <source>
        <dbReference type="SMART" id="SM00331"/>
    </source>
</evidence>
<evidence type="ECO:0000256" key="7">
    <source>
        <dbReference type="ARBA" id="ARBA00022777"/>
    </source>
</evidence>
<keyword evidence="9" id="KW-0460">Magnesium</keyword>
<dbReference type="InterPro" id="IPR036457">
    <property type="entry name" value="PPM-type-like_dom_sf"/>
</dbReference>